<feature type="chain" id="PRO_5019246831" evidence="4">
    <location>
        <begin position="32"/>
        <end position="6126"/>
    </location>
</feature>
<feature type="coiled-coil region" evidence="1">
    <location>
        <begin position="5094"/>
        <end position="5185"/>
    </location>
</feature>
<evidence type="ECO:0000313" key="6">
    <source>
        <dbReference type="EMBL" id="VEU76055.1"/>
    </source>
</evidence>
<dbReference type="SUPFAM" id="SSF46997">
    <property type="entry name" value="Bacterial immunoglobulin/albumin-binding domains"/>
    <property type="match status" value="1"/>
</dbReference>
<keyword evidence="3" id="KW-0472">Membrane</keyword>
<dbReference type="Pfam" id="PF04200">
    <property type="entry name" value="Lipoprotein_17"/>
    <property type="match status" value="10"/>
</dbReference>
<feature type="coiled-coil region" evidence="1">
    <location>
        <begin position="4619"/>
        <end position="4658"/>
    </location>
</feature>
<dbReference type="InterPro" id="IPR020840">
    <property type="entry name" value="Extracell_matrix-bd_GA"/>
</dbReference>
<dbReference type="InterPro" id="IPR007326">
    <property type="entry name" value="Lipoprotein-assoc_dom"/>
</dbReference>
<feature type="domain" description="Extracellular matrix-binding protein ebh GA module" evidence="5">
    <location>
        <begin position="4261"/>
        <end position="4310"/>
    </location>
</feature>
<evidence type="ECO:0000256" key="4">
    <source>
        <dbReference type="SAM" id="SignalP"/>
    </source>
</evidence>
<feature type="domain" description="Extracellular matrix-binding protein ebh GA module" evidence="5">
    <location>
        <begin position="5060"/>
        <end position="5109"/>
    </location>
</feature>
<feature type="region of interest" description="Disordered" evidence="2">
    <location>
        <begin position="3934"/>
        <end position="3976"/>
    </location>
</feature>
<feature type="domain" description="Extracellular matrix-binding protein ebh GA module" evidence="5">
    <location>
        <begin position="5820"/>
        <end position="5874"/>
    </location>
</feature>
<name>A0A449B667_9BACT</name>
<dbReference type="SMART" id="SM00844">
    <property type="entry name" value="GA"/>
    <property type="match status" value="5"/>
</dbReference>
<proteinExistence type="predicted"/>
<dbReference type="Gene3D" id="1.20.120.1850">
    <property type="entry name" value="Ebh helix bundles repeating unit (S and A modules)"/>
    <property type="match status" value="5"/>
</dbReference>
<dbReference type="KEGG" id="mcou:NCTC10179_00219"/>
<keyword evidence="1" id="KW-0175">Coiled coil</keyword>
<evidence type="ECO:0000313" key="7">
    <source>
        <dbReference type="Proteomes" id="UP000289497"/>
    </source>
</evidence>
<feature type="coiled-coil region" evidence="1">
    <location>
        <begin position="5747"/>
        <end position="5774"/>
    </location>
</feature>
<feature type="domain" description="Extracellular matrix-binding protein ebh GA module" evidence="5">
    <location>
        <begin position="4873"/>
        <end position="4924"/>
    </location>
</feature>
<feature type="coiled-coil region" evidence="1">
    <location>
        <begin position="5500"/>
        <end position="5562"/>
    </location>
</feature>
<keyword evidence="3" id="KW-1133">Transmembrane helix</keyword>
<protein>
    <submittedName>
        <fullName evidence="6">ECM-binding protein homolog</fullName>
    </submittedName>
</protein>
<reference evidence="6 7" key="1">
    <citation type="submission" date="2019-01" db="EMBL/GenBank/DDBJ databases">
        <authorList>
            <consortium name="Pathogen Informatics"/>
        </authorList>
    </citation>
    <scope>NUCLEOTIDE SEQUENCE [LARGE SCALE GENOMIC DNA]</scope>
    <source>
        <strain evidence="6 7">NCTC10179</strain>
    </source>
</reference>
<feature type="coiled-coil region" evidence="1">
    <location>
        <begin position="4913"/>
        <end position="4940"/>
    </location>
</feature>
<organism evidence="6 7">
    <name type="scientific">Mycoplasmopsis columboralis</name>
    <dbReference type="NCBI Taxonomy" id="171282"/>
    <lineage>
        <taxon>Bacteria</taxon>
        <taxon>Bacillati</taxon>
        <taxon>Mycoplasmatota</taxon>
        <taxon>Mycoplasmoidales</taxon>
        <taxon>Metamycoplasmataceae</taxon>
        <taxon>Mycoplasmopsis</taxon>
    </lineage>
</organism>
<dbReference type="PANTHER" id="PTHR23159:SF31">
    <property type="entry name" value="CENTROSOME-ASSOCIATED PROTEIN CEP250 ISOFORM X1"/>
    <property type="match status" value="1"/>
</dbReference>
<dbReference type="EMBL" id="LR215039">
    <property type="protein sequence ID" value="VEU76055.1"/>
    <property type="molecule type" value="Genomic_DNA"/>
</dbReference>
<keyword evidence="4" id="KW-0732">Signal</keyword>
<dbReference type="OrthoDB" id="400581at2"/>
<feature type="domain" description="Extracellular matrix-binding protein ebh GA module" evidence="5">
    <location>
        <begin position="5640"/>
        <end position="5701"/>
    </location>
</feature>
<dbReference type="PANTHER" id="PTHR23159">
    <property type="entry name" value="CENTROSOMAL PROTEIN 2"/>
    <property type="match status" value="1"/>
</dbReference>
<dbReference type="Pfam" id="PF01468">
    <property type="entry name" value="GA"/>
    <property type="match status" value="10"/>
</dbReference>
<feature type="coiled-coil region" evidence="1">
    <location>
        <begin position="4040"/>
        <end position="4085"/>
    </location>
</feature>
<evidence type="ECO:0000256" key="3">
    <source>
        <dbReference type="SAM" id="Phobius"/>
    </source>
</evidence>
<keyword evidence="7" id="KW-1185">Reference proteome</keyword>
<feature type="coiled-coil region" evidence="1">
    <location>
        <begin position="5346"/>
        <end position="5377"/>
    </location>
</feature>
<feature type="compositionally biased region" description="Polar residues" evidence="2">
    <location>
        <begin position="3934"/>
        <end position="3968"/>
    </location>
</feature>
<dbReference type="RefSeq" id="WP_036434659.1">
    <property type="nucleotide sequence ID" value="NZ_LR215039.1"/>
</dbReference>
<feature type="transmembrane region" description="Helical" evidence="3">
    <location>
        <begin position="6098"/>
        <end position="6119"/>
    </location>
</feature>
<accession>A0A449B667</accession>
<feature type="coiled-coil region" evidence="1">
    <location>
        <begin position="4247"/>
        <end position="4274"/>
    </location>
</feature>
<keyword evidence="3" id="KW-0812">Transmembrane</keyword>
<dbReference type="Proteomes" id="UP000289497">
    <property type="component" value="Chromosome"/>
</dbReference>
<dbReference type="Gene3D" id="1.20.5.420">
    <property type="entry name" value="Immunoglobulin FC, subunit C"/>
    <property type="match status" value="5"/>
</dbReference>
<feature type="coiled-coil region" evidence="1">
    <location>
        <begin position="5866"/>
        <end position="5900"/>
    </location>
</feature>
<sequence length="6126" mass="681548">MPKTLKTKLKNKIIGSSIAGSSLLASLLSFSATPNVNDQYNEIIDATYLSPTFTSNSFQKSVYLSDETFSDPSYDYTNDKWRQYVENSADLNYSTIVEDKVSWITEFNGGATYEKNNEYRYTSNPGFGIYFSDDLELDGPIEIDIIDKANNTKSHTSFAIRELDNGQSGTAFNLWRTSDNDELNVTNIATTQNSNITSQQLYDSITSQYGMDQKGNNFVSKSTEIDLRNRVGTVLFFSYRTEKYRTAKFVVKYKTKTRANFQNRILNESRFQKDSTSFVGSAYFAKLKYSRSSLYTFNRAPIVEVSLDATNNYPDRRGYGAPGINYTLYKRKTTTSCAGAAGNANFANCFDRIYSLPTSYDSTILNTTNGTSVRRKYKLNLRYTDYLKTLNSNSNYVWVSSINTNSPSASNWKPITNDKSFTFNPQNLTFSLTNTLELKDELKQLTDEQLRKVEISADKYKKLISELQYLPEVTDNNIDLSDSKIANDIAFLKALLNNQRQELYTKIKQYLDNPEINKFKDNTDISRYWSNTQNKLNAIKDEDNTSSLIQLRDKLKQAYNAFDDLQKRISTLPLRNSISSFVRVLDASILESSNDSVSSTTPVPSYPKYRISAGLNNPSDYISKMVYNNKIISMQTILRWNNYVFRRGDGTEASLSASDQTTAINYYRSVINEWQEIRSTYQQNFENNTLTDDQLIEYSNKIRDFYNKHATGYSIPGVSTRDSVYVSGLGDYIGIRQRDGLDPISSVRPLFVYRLLNDNSLYNQMNTNIRLAWSGQSAYRSYDVILPLFGFSKQDFYEQIDNYLAEFKSVQGRIYNENKEPNVNQSILRFINAAVNAKDIDSWLKHRDLIKTSVDDLTQQRNVYINDRLNTWRLVSQIKRATASDYASVFEQTDSLINSLNEHINVAEPIVNTINSNSSLINQEATTQSTRTKTNSDTIEDILLSAPTYESLVKNEFSSVLNKPNSTLGSQLNTRISTLKQDWIDRMNQSISRVRSELPDDGSAVLDSDGIPAIRTYNGDTTYSDSKRNNIIDSWKRLRTALQNLKEQAEQRIIREFKDQSKAKIDQLLYLSRQLRDNYKQKIEAESDFSLINELVFEAQDLDEYTKIGIIPIVEEAKKTLKHVLYKSSDISLKTNYKNALTKIATLLGTTYDEQLSAGHDFPLKSDNDSNSVQSQKHHQLQLDSQAEFKKLAQFALEYSKAKSALNGAVVNINSNKDNKKQYTASSQQTTDFTAEIIKNQSPEGVENYENWTVQITSVNEQNDKTGSLNVGYKVLNAHTNTLSEERFVTINGYKTESERLDEVLRAKSGEKVIANLLTQTEKENSPSQIQKTTIEEKLNAIFASSNAKVADVSLIPKDAEGKLGITYKLISTLPNLTDVKSTLSNNDIILTDRSKDNEITGFADKEAERNRLKQIVLSFDYINKQNIVPYDNATLSADQLTISSNQNTQRIASGQNSFIFADQQFSVSSITFTNADPRNGTVNVLYTLRSLKPAYTDVTVTISEATEANKINLFLTESRRLDQAISTANNLASELFTDSGEKDKLATAVTEQNIIDELTNYFSSQSANAIDLTEVNKNVNNGTVAFKYKLISTKTNLTDVKSTNSSNLITISGFKSVESETQRLQNLQSAITSADYVTKENKVISETFSNIFSGNTTYQVRDINDEQVRNFRITISVNGVSYTSEYENGKQVFKNLGAYVKKYAFGSLTYSRDRSGELTPFGVALGTLTEEFDSQINLNVTSQSDGEGKLKITGFKTEKQRLDELVDAKQNNLAALFTDADKNVFANEVTLDQIKAKIAQLYQNDRVGVGSTASTFIDGSLTKDVENGTITFKYKINGQHFLLASIISKESNSITVSGFKTIAQEKQRLDTLGTQVSAISYSEKNFLLNYPTAQTLEPSKLTITITDENNNSHVSTWNGSELVFEDLQAKVVDLTFGAITNSNDLNGSLPVTFKLQSTNPSIVNANKTVQSDQVSKQLNGFKTEAERLNEAIPTLGITDEKVSALIANKKRDVNSITKQEILDAILSIAQNALNTKNSTVTLDNITISEQSSENGTITYEYTINSTRDLLNGQNNNPLVKSTSTGSINLSGFTNEAREQAKVNNLASSIRRITYKGSSTIVPSEGPLDYKQLEVVFVKDNVEYVAKYQEGNENKLVFENNPLDVDLTNISFTVDTTKYTDDVAGTVKVNFDVQSNIRDFSSVKTSVSNQAITGFKTELQRLNELVNSNLSSNISFSDDEKQKLPSQVNNRDILAKIQAVFNANANKSNPNFAPGSLTKDDQAGTITVTFGLTTTKSVDVSVKSTDTKTLTFTGFGTLGQEKTRLDELLNALNDSNIDYSDKAKTPLLTDFVNTNVLWKLSTESNFNTSLQNNDEQVEIEIDSFNDKNDVNGTATVRYRLHSTKPGYANIYSEYKVANLSNFQTEAQRLTVILKADNNQQESKAHLDALKAQIPSEVTKAQVKEKLNIDFNHDNSDVDLNSINLTANDNDGTLTISYKLVSTRDNLTNVLSSEARTIALTNMRSAQSEKERLNNLSTNATLNYSDKAKTPQLTEFNLANLSITINGENGVYNASEQAFVFATNKAKVKDITFKNKNDAGDATHSDNSGSVDIEYKIYSTEPAFATLNVVSDSATKTVSGFVSEQQRVNSAKTDVESAINADTLIANKNRTTSQVTDEEILNALKGQISAQTLVSASDLSVTKDADAGTITATWKVVSTREGFNESSTEPVKSIQSIKTTLTGFISKTQEQERINNLATQFTSADYAQKTNLITATDLTYEQLSTIFTVENNPISFAYSATNPNKLVTSSNVDAEITNITFAQKSNTNDRDGQIQVTFELHSTKPGFEDVKQTVTATLSGFKTETQRLNEVLNSKSRDIDALEFTQDIKDKGASQVSDAQVITLLNSALNNTDSLVKSEGIIGSITKNNEAGTITVEFKLNSARESLESVQSSQTHTVTFNGFKTNNQVKEDLNNLISNSINIDYADKANLPSTTTFAKNKFTFAPKDSTQSWMSQVSGEDVLIGEPVFAKLEEFEVTSKDDKTGSIAVRYKLRSTKAGFENVVTEFSTSTSISGFKTELQRLNEVLNGTDASSVDYAQKATVSPSTVTAQDLIEQIKALYSNSQASLVASDLTLTPNNENGSLTISYNITSTREGLTDVQSNVGKTITITGFISNSQEATRLNELLQRAQVSYKNKETLLPGKTQFTLENLEVTIDGVKGVWDSQSQSLKFDAPVSAEIKSAQFNNPNDRVGSESVTFKLYSTKPGLTTQESAQKEYSINGFKTEQQRLNELLTAKNEQINSLTYPNAQNKTASELTNELVATQLNTLFTNDEAKIQASNIVSITPNNDNGTAVVVFKVNSARTDQQLADVVSSETASKTFSGFITKEQETQRLNTLLTDILRNINYTDKATWPTATTFNNDNVTFEYNSQSMHGLAILEQANAKVSAIDFDEKNDRDGSVKIALTLTSTKPGLEDVSVSNSNTKTTVSGFKTEIDRLNALVNTTDVSTKDVNNKDQKPATSITKEEIKALFDTAYSNESAQINVEDITLTANNEEGTLKVVYKLTSTKDSLTDLKSTQTKELTLNGFKSNNTEKDRLNALLRKATITYADKTHMPSETNLDLSQVTITIDGTVGTYNPQTQSFVFEGDINAVISGVAIVETSRDDVNGTLTIQATTATSTREGFTTIQSGTGVVASSQLDGFKTEIQRLNELAAQNRGTVKVATSVDKTQKLPSEITKDNLVFETNTTDRYKIDPAKATLSANDQSGTLTITFPLTTTRDNELGQSVSSTQTVTLTINGFETAYERSKDNLDNFDNTKVVIDSNLDNKTSNLPNNDGAKNKDNYTPTITNNSDQNIVAQIIGVIGHDLVNGKTLVAYKLVDNNPDHTNPTTGAKPESKVFFKVVDGFETEAQRLEKLKDTINNAFTYSDTNKPQASTLPSVTEENSFNFNSTTLSDNQVSTQKGTKTNNDHSGEVTYNYSINTTKQPNELYSVDNSTLDATAQRDLETFKASSFASPTEQEFKVSVANTKVFNGFLNDDQDLTNKINALKDQIDQKENLSQEEKDKLKSDLDKIKDNFDATKDTDNQAHQKALEAIENVKELADSTDEAKAQEIANVDQNYPNLNKAQRDQVKDNIKNSNKLDIPNSTLPTLDEVKDEASALNTSMGVTANKANNNDTFKASPIYASASDAQKDLYEKAIQAAKDLIPTPDSSDGTNAKTPVLDGITTWQDSIDKPTNSNYSKEAVDELNRVIDEIIADMTTLKNQKDAAKAAIDALPNLSDQEKQHFKDLVDQAQSGEQVTNISQNASNINDEKTALINSVDTDPQYQHLNTSQKQALKKEIKNSNKVPGLEPQTDAVLAKGQALNNAMKSLKDAIATSNVFQQSQDFIASTDADNKDKLQRATQGAQQLVNNTNPSAQQLANLPTAVVQENANWNKEAVDKLKNDIENLILEIGGNVIDSLKYLSEDEKNNFKEQLNNATDQATQQAIINKAKEDNAAKKAIADTINNLEHLNQTQKDALIDELKNSNLNAIEGSENPTSQSVLDKANALNDKMKELKDINAKAKEVMSGDKYSDVSQPNKDKLENASNVADDIIGNKNPQADKVDAIGDLDGLNANATKEQVETLIEKLQTAIKESLKDQIDHFDNLNENEKQTLKDALDNPDTNTPEKIQEVIDRGKAINDKKQAAIDAINGKEYLSDDEKAQLIDKVKAVDFSDKTQDETNDQKIAEILNEATTKDNDKKAEVDKVLALENLNQSQKDYFKEEIKKSNLETIDGSSNPLTADVVAKATALDTSMKHLKDLAGESTEVKETPLYKSASQEDKSKYQDLIDASKELINNQNPDANKVATVDNLNAPDTPNWDKDSVDKLINAIENSLKEALKHSIDNMDNLSDDEKEKFKQAIDDATDKTTLDQAIENAQNTNDAKQREIDNVDQNYPHLNQSQKDAVKEAIKNANLSADTKPGAKTVEQVKADAQSLDDSMAKLDKLIKEQDKMHQNDIYQNASQETKDKYDNAVNAGSLLEKNTNPDVSNIDGVTPQDSANWNKDAVDSLISAIEKALKDSAKEAIDNLPNLNDAEKTTLKKQIDDLSDSSQEEINKVIDKAKELNDQKQAIIDQINNQENLSQDEKDKLIKDVKDVTLTDPQTNDQANEQLQNIKNNAEDINNQKQTEIDKINNYEHLNQDQKDHYVAEIKKSNLNNINNSTNASTAEVAKQASDLNDSMKALKDALVDVNNLDENISDHLNEDKAALLDDLNTIGKDLVKNKATEDALIDKVNKSLNNATQLDKNPSANWDKTNVDKLTQALKDSLKDAYKDAIDNLPNLNDAEKETLKNQIDALDAAHTTKEELDKILDRAKEINDKKQAAIDEINKLPHLSEEEKQSQIDKIKGVDFSNNQNDSQNNQTLEDIIDESRDKDLTKALEEYTKDHLNNNNADEAQKELNKIKDLIDSFKKYDQAHNKDTSYDKYDKLVDSLTKINDIKKAYEAYLNSDVALAEQYTQNKDALENAIEQLSNSLNTLDSTQLNNDALEKVKEDLKAQANKEINLAKAEIEIVEAIKSLPDTNDANAFNQAIADALAKMQAAQDPKNNDLLNNLLDEALNYPDLVAKTNTEEGLSTQEYNKFKPILDIVKSPVVQSALQNYGPHPKHLSNEQRSDIIDQINKLPYLSDSEKQDFINQVNNTDNTSDALAILNKAKELNQTKKELADIVLAHKHLNDSQKQNFVDQIKHNPYVAKTPNDKPMDQILQEAKELDDKMKELIDEVAKAQQTRNSSIYSNASELAKMDFDEAIVDSLKVINNQTPSGYSTPNLNKEQVQTLIDKLKDLKDKLLDSAIDKLPNLSDKQKEDFKNQIKNSTDDAQKEDIINKAKDLDEKLSELIDKLKELESQKDPLKASEIEKEIDALIEQIKKEHPNFDETPFKDTKNAIKDNKALNDALDKYRNSNVNDDNYLELKNNLQDLVNKVITNINNPHKTLNDLINKVLNSNKELKAQGQSEIDLVDSLLDLLKDKFNDANKVNNELGYFDKYNAFVNELEQKHYFDVLNKIRENNNVAHKDVIALIKSISTDEVSNVIKSAFDKNLENVKESTSSKFIWWWIILTIGSLSLIALMIAAAKKFQKQN</sequence>
<evidence type="ECO:0000256" key="1">
    <source>
        <dbReference type="SAM" id="Coils"/>
    </source>
</evidence>
<dbReference type="InterPro" id="IPR002988">
    <property type="entry name" value="GA_module"/>
</dbReference>
<gene>
    <name evidence="6" type="primary">ebh_1</name>
    <name evidence="6" type="ORF">NCTC10179_00219</name>
</gene>
<dbReference type="InterPro" id="IPR009063">
    <property type="entry name" value="Ig/albumin-bd_sf"/>
</dbReference>
<feature type="signal peptide" evidence="4">
    <location>
        <begin position="1"/>
        <end position="31"/>
    </location>
</feature>
<evidence type="ECO:0000259" key="5">
    <source>
        <dbReference type="SMART" id="SM00844"/>
    </source>
</evidence>
<evidence type="ECO:0000256" key="2">
    <source>
        <dbReference type="SAM" id="MobiDB-lite"/>
    </source>
</evidence>